<evidence type="ECO:0000313" key="13">
    <source>
        <dbReference type="Proteomes" id="UP001652623"/>
    </source>
</evidence>
<evidence type="ECO:0000256" key="11">
    <source>
        <dbReference type="RuleBase" id="RU362060"/>
    </source>
</evidence>
<evidence type="ECO:0000256" key="1">
    <source>
        <dbReference type="ARBA" id="ARBA00000189"/>
    </source>
</evidence>
<dbReference type="InterPro" id="IPR019793">
    <property type="entry name" value="Peroxidases_heam-ligand_BS"/>
</dbReference>
<dbReference type="InterPro" id="IPR010255">
    <property type="entry name" value="Haem_peroxidase_sf"/>
</dbReference>
<keyword evidence="13" id="KW-1185">Reference proteome</keyword>
<feature type="domain" description="Plant heme peroxidase family profile" evidence="12">
    <location>
        <begin position="48"/>
        <end position="296"/>
    </location>
</feature>
<dbReference type="GeneID" id="107412539"/>
<organism evidence="13 14">
    <name type="scientific">Ziziphus jujuba</name>
    <name type="common">Chinese jujube</name>
    <name type="synonym">Ziziphus sativa</name>
    <dbReference type="NCBI Taxonomy" id="326968"/>
    <lineage>
        <taxon>Eukaryota</taxon>
        <taxon>Viridiplantae</taxon>
        <taxon>Streptophyta</taxon>
        <taxon>Embryophyta</taxon>
        <taxon>Tracheophyta</taxon>
        <taxon>Spermatophyta</taxon>
        <taxon>Magnoliopsida</taxon>
        <taxon>eudicotyledons</taxon>
        <taxon>Gunneridae</taxon>
        <taxon>Pentapetalae</taxon>
        <taxon>rosids</taxon>
        <taxon>fabids</taxon>
        <taxon>Rosales</taxon>
        <taxon>Rhamnaceae</taxon>
        <taxon>Paliureae</taxon>
        <taxon>Ziziphus</taxon>
    </lineage>
</organism>
<dbReference type="Proteomes" id="UP001652623">
    <property type="component" value="Chromosome 10"/>
</dbReference>
<name>A0ABM3I9W4_ZIZJJ</name>
<dbReference type="PROSITE" id="PS00436">
    <property type="entry name" value="PEROXIDASE_2"/>
    <property type="match status" value="1"/>
</dbReference>
<keyword evidence="11" id="KW-0106">Calcium</keyword>
<evidence type="ECO:0000259" key="12">
    <source>
        <dbReference type="Pfam" id="PF00141"/>
    </source>
</evidence>
<dbReference type="PRINTS" id="PR00461">
    <property type="entry name" value="PLPEROXIDASE"/>
</dbReference>
<dbReference type="Gene3D" id="1.10.420.10">
    <property type="entry name" value="Peroxidase, domain 2"/>
    <property type="match status" value="1"/>
</dbReference>
<keyword evidence="7 11" id="KW-0479">Metal-binding</keyword>
<dbReference type="PANTHER" id="PTHR31388:SF6">
    <property type="entry name" value="PEROXIDASE"/>
    <property type="match status" value="1"/>
</dbReference>
<keyword evidence="10" id="KW-1015">Disulfide bond</keyword>
<feature type="chain" id="PRO_5044964267" description="Peroxidase" evidence="11">
    <location>
        <begin position="26"/>
        <end position="333"/>
    </location>
</feature>
<dbReference type="Pfam" id="PF00141">
    <property type="entry name" value="peroxidase"/>
    <property type="match status" value="1"/>
</dbReference>
<comment type="catalytic activity">
    <reaction evidence="1 11">
        <text>2 a phenolic donor + H2O2 = 2 a phenolic radical donor + 2 H2O</text>
        <dbReference type="Rhea" id="RHEA:56136"/>
        <dbReference type="ChEBI" id="CHEBI:15377"/>
        <dbReference type="ChEBI" id="CHEBI:16240"/>
        <dbReference type="ChEBI" id="CHEBI:139520"/>
        <dbReference type="ChEBI" id="CHEBI:139521"/>
        <dbReference type="EC" id="1.11.1.7"/>
    </reaction>
</comment>
<accession>A0ABM3I9W4</accession>
<evidence type="ECO:0000256" key="9">
    <source>
        <dbReference type="ARBA" id="ARBA00023004"/>
    </source>
</evidence>
<comment type="subcellular location">
    <subcellularLocation>
        <location evidence="11">Secreted</location>
    </subcellularLocation>
</comment>
<evidence type="ECO:0000256" key="4">
    <source>
        <dbReference type="ARBA" id="ARBA00012313"/>
    </source>
</evidence>
<gene>
    <name evidence="14" type="primary">LOC107412539</name>
</gene>
<keyword evidence="9 11" id="KW-0408">Iron</keyword>
<comment type="cofactor">
    <cofactor evidence="11">
        <name>heme b</name>
        <dbReference type="ChEBI" id="CHEBI:60344"/>
    </cofactor>
    <text evidence="11">Binds 1 heme b (iron(II)-protoporphyrin IX) group per subunit.</text>
</comment>
<keyword evidence="6 11" id="KW-0349">Heme</keyword>
<evidence type="ECO:0000256" key="7">
    <source>
        <dbReference type="ARBA" id="ARBA00022723"/>
    </source>
</evidence>
<evidence type="ECO:0000256" key="2">
    <source>
        <dbReference type="ARBA" id="ARBA00002322"/>
    </source>
</evidence>
<dbReference type="PANTHER" id="PTHR31388">
    <property type="entry name" value="PEROXIDASE 72-RELATED"/>
    <property type="match status" value="1"/>
</dbReference>
<dbReference type="InterPro" id="IPR033905">
    <property type="entry name" value="Secretory_peroxidase"/>
</dbReference>
<keyword evidence="5 11" id="KW-0575">Peroxidase</keyword>
<keyword evidence="11" id="KW-0376">Hydrogen peroxide</keyword>
<dbReference type="EC" id="1.11.1.7" evidence="4 11"/>
<sequence length="333" mass="35784">MKRSTISSCFHAYSLIMMLICFALCLVATSQLTTDFYAKTCPNLAKIVRKGIQSAIKTEMRMGASLVRLHFHDCFVNGCDGSVLLDGSDSEKLALPNLNSARGFEVIDAIKSSVESECSGVVSCADILTLVARDSILLSGGPTWKVSLGRRDGLVANQTGANVSLPSPFDTLDAIISKFRVVGLNITDVVSLSGSHTIGFAKCATFSNRLFDFNGTGSPDASLESTMAGELQTLCPLNGDLNKIAPLDRNSVDLFDNHYFKNLLNNKGLLGSDQLLYSSELAPSTTKSLVESYSSDMNLFITDFVNSMIKMANISPLTGTAGEIRKNCRVVNS</sequence>
<dbReference type="InterPro" id="IPR002016">
    <property type="entry name" value="Haem_peroxidase"/>
</dbReference>
<dbReference type="CDD" id="cd00693">
    <property type="entry name" value="secretory_peroxidase"/>
    <property type="match status" value="1"/>
</dbReference>
<protein>
    <recommendedName>
        <fullName evidence="4 11">Peroxidase</fullName>
        <ecNumber evidence="4 11">1.11.1.7</ecNumber>
    </recommendedName>
</protein>
<evidence type="ECO:0000256" key="8">
    <source>
        <dbReference type="ARBA" id="ARBA00023002"/>
    </source>
</evidence>
<dbReference type="RefSeq" id="XP_048324040.2">
    <property type="nucleotide sequence ID" value="XM_048468083.2"/>
</dbReference>
<dbReference type="Gene3D" id="1.10.520.10">
    <property type="match status" value="1"/>
</dbReference>
<dbReference type="PROSITE" id="PS00435">
    <property type="entry name" value="PEROXIDASE_1"/>
    <property type="match status" value="1"/>
</dbReference>
<keyword evidence="8 11" id="KW-0560">Oxidoreductase</keyword>
<comment type="similarity">
    <text evidence="11">Belongs to the peroxidase family. Classical plant (class III) peroxidase subfamily.</text>
</comment>
<evidence type="ECO:0000256" key="3">
    <source>
        <dbReference type="ARBA" id="ARBA00006873"/>
    </source>
</evidence>
<evidence type="ECO:0000256" key="6">
    <source>
        <dbReference type="ARBA" id="ARBA00022617"/>
    </source>
</evidence>
<evidence type="ECO:0000313" key="14">
    <source>
        <dbReference type="RefSeq" id="XP_048324040.2"/>
    </source>
</evidence>
<comment type="function">
    <text evidence="2">Removal of H(2)O(2), oxidation of toxic reductants, biosynthesis and degradation of lignin, suberization, auxin catabolism, response to environmental stresses such as wounding, pathogen attack and oxidative stress. These functions might be dependent on each isozyme/isoform in each plant tissue.</text>
</comment>
<evidence type="ECO:0000256" key="5">
    <source>
        <dbReference type="ARBA" id="ARBA00022559"/>
    </source>
</evidence>
<comment type="similarity">
    <text evidence="3">Belongs to the peroxidase family. Ascorbate peroxidase subfamily.</text>
</comment>
<dbReference type="GO" id="GO:0004601">
    <property type="term" value="F:peroxidase activity"/>
    <property type="evidence" value="ECO:0007669"/>
    <property type="project" value="UniProtKB-KW"/>
</dbReference>
<reference evidence="14" key="1">
    <citation type="submission" date="2025-08" db="UniProtKB">
        <authorList>
            <consortium name="RefSeq"/>
        </authorList>
    </citation>
    <scope>IDENTIFICATION</scope>
    <source>
        <tissue evidence="14">Seedling</tissue>
    </source>
</reference>
<dbReference type="InterPro" id="IPR019794">
    <property type="entry name" value="Peroxidases_AS"/>
</dbReference>
<feature type="signal peptide" evidence="11">
    <location>
        <begin position="1"/>
        <end position="25"/>
    </location>
</feature>
<dbReference type="SUPFAM" id="SSF48113">
    <property type="entry name" value="Heme-dependent peroxidases"/>
    <property type="match status" value="1"/>
</dbReference>
<dbReference type="InterPro" id="IPR000823">
    <property type="entry name" value="Peroxidase_pln"/>
</dbReference>
<proteinExistence type="inferred from homology"/>
<keyword evidence="11" id="KW-0732">Signal</keyword>
<comment type="cofactor">
    <cofactor evidence="11">
        <name>Ca(2+)</name>
        <dbReference type="ChEBI" id="CHEBI:29108"/>
    </cofactor>
    <text evidence="11">Binds 2 calcium ions per subunit.</text>
</comment>
<keyword evidence="11" id="KW-0964">Secreted</keyword>
<dbReference type="PRINTS" id="PR00458">
    <property type="entry name" value="PEROXIDASE"/>
</dbReference>
<evidence type="ECO:0000256" key="10">
    <source>
        <dbReference type="ARBA" id="ARBA00023157"/>
    </source>
</evidence>